<accession>A0A176T3V7</accession>
<dbReference type="AlphaFoldDB" id="A0A176T3V7"/>
<organism evidence="1 2">
    <name type="scientific">Polaribacter atrinae</name>
    <dbReference type="NCBI Taxonomy" id="1333662"/>
    <lineage>
        <taxon>Bacteria</taxon>
        <taxon>Pseudomonadati</taxon>
        <taxon>Bacteroidota</taxon>
        <taxon>Flavobacteriia</taxon>
        <taxon>Flavobacteriales</taxon>
        <taxon>Flavobacteriaceae</taxon>
    </lineage>
</organism>
<dbReference type="EMBL" id="LVWE01000059">
    <property type="protein sequence ID" value="OAD42568.1"/>
    <property type="molecule type" value="Genomic_DNA"/>
</dbReference>
<reference evidence="1 2" key="1">
    <citation type="submission" date="2016-02" db="EMBL/GenBank/DDBJ databases">
        <title>Draft genome sequence of Polaribacter atrinae KACC17473.</title>
        <authorList>
            <person name="Shin S.-K."/>
            <person name="Yi H."/>
        </authorList>
    </citation>
    <scope>NUCLEOTIDE SEQUENCE [LARGE SCALE GENOMIC DNA]</scope>
    <source>
        <strain evidence="1 2">KACC 17473</strain>
    </source>
</reference>
<evidence type="ECO:0000313" key="2">
    <source>
        <dbReference type="Proteomes" id="UP000076923"/>
    </source>
</evidence>
<keyword evidence="2" id="KW-1185">Reference proteome</keyword>
<dbReference type="OrthoDB" id="5586840at2"/>
<dbReference type="Pfam" id="PF22399">
    <property type="entry name" value="DUF6979"/>
    <property type="match status" value="1"/>
</dbReference>
<protein>
    <submittedName>
        <fullName evidence="1">Uncharacterized protein</fullName>
    </submittedName>
</protein>
<evidence type="ECO:0000313" key="1">
    <source>
        <dbReference type="EMBL" id="OAD42568.1"/>
    </source>
</evidence>
<gene>
    <name evidence="1" type="ORF">LPB303_14760</name>
</gene>
<name>A0A176T3V7_9FLAO</name>
<proteinExistence type="predicted"/>
<comment type="caution">
    <text evidence="1">The sequence shown here is derived from an EMBL/GenBank/DDBJ whole genome shotgun (WGS) entry which is preliminary data.</text>
</comment>
<dbReference type="InterPro" id="IPR053917">
    <property type="entry name" value="DUF6979"/>
</dbReference>
<sequence length="124" mass="14234">MNKYALTALKSAQNFKDTYSIIEIWSRSVKEVFPNSKSSQEKSCPKGTFLGLCEEGLVKGIPKGNYTKSLKNKEYALKAIAILKQNRQTRFSPKELWEQLELRDKRSNSQMDVILAFWENGLIV</sequence>
<dbReference type="Proteomes" id="UP000076923">
    <property type="component" value="Unassembled WGS sequence"/>
</dbReference>
<dbReference type="RefSeq" id="WP_068451846.1">
    <property type="nucleotide sequence ID" value="NZ_CANKUV010000008.1"/>
</dbReference>